<comment type="caution">
    <text evidence="2">The sequence shown here is derived from an EMBL/GenBank/DDBJ whole genome shotgun (WGS) entry which is preliminary data.</text>
</comment>
<sequence length="189" mass="22027">MIKQFKLRQKTASIKYSISVVADKGLKKPLFTSARLKKGEVLYLETHSSRYELCFAREKTMKAFQASQQQQHSSSQESKEMDNNNNSVMFSFNVFRWLRWRKPLPHVTTDGEKTDTDSDNSVVDVFRWSRCKKPLPQKLMRSIGFPLPPDHVEVLEENLDWEDVQWSQTGVWIAGKEYTLARVHFLAPS</sequence>
<proteinExistence type="predicted"/>
<reference evidence="2 3" key="1">
    <citation type="journal article" date="2020" name="BMC Genomics">
        <title>Intraspecific diversification of the crop wild relative Brassica cretica Lam. using demographic model selection.</title>
        <authorList>
            <person name="Kioukis A."/>
            <person name="Michalopoulou V.A."/>
            <person name="Briers L."/>
            <person name="Pirintsos S."/>
            <person name="Studholme D.J."/>
            <person name="Pavlidis P."/>
            <person name="Sarris P.F."/>
        </authorList>
    </citation>
    <scope>NUCLEOTIDE SEQUENCE [LARGE SCALE GENOMIC DNA]</scope>
    <source>
        <strain evidence="3">cv. PFS-1207/04</strain>
    </source>
</reference>
<evidence type="ECO:0000313" key="3">
    <source>
        <dbReference type="Proteomes" id="UP000266723"/>
    </source>
</evidence>
<evidence type="ECO:0000256" key="1">
    <source>
        <dbReference type="SAM" id="MobiDB-lite"/>
    </source>
</evidence>
<feature type="compositionally biased region" description="Low complexity" evidence="1">
    <location>
        <begin position="65"/>
        <end position="76"/>
    </location>
</feature>
<protein>
    <submittedName>
        <fullName evidence="2">Uncharacterized protein</fullName>
    </submittedName>
</protein>
<organism evidence="2 3">
    <name type="scientific">Brassica cretica</name>
    <name type="common">Mustard</name>
    <dbReference type="NCBI Taxonomy" id="69181"/>
    <lineage>
        <taxon>Eukaryota</taxon>
        <taxon>Viridiplantae</taxon>
        <taxon>Streptophyta</taxon>
        <taxon>Embryophyta</taxon>
        <taxon>Tracheophyta</taxon>
        <taxon>Spermatophyta</taxon>
        <taxon>Magnoliopsida</taxon>
        <taxon>eudicotyledons</taxon>
        <taxon>Gunneridae</taxon>
        <taxon>Pentapetalae</taxon>
        <taxon>rosids</taxon>
        <taxon>malvids</taxon>
        <taxon>Brassicales</taxon>
        <taxon>Brassicaceae</taxon>
        <taxon>Brassiceae</taxon>
        <taxon>Brassica</taxon>
    </lineage>
</organism>
<dbReference type="Proteomes" id="UP000266723">
    <property type="component" value="Unassembled WGS sequence"/>
</dbReference>
<dbReference type="EMBL" id="QGKV02000759">
    <property type="protein sequence ID" value="KAF3562394.1"/>
    <property type="molecule type" value="Genomic_DNA"/>
</dbReference>
<name>A0ABQ7CSX2_BRACR</name>
<gene>
    <name evidence="2" type="ORF">DY000_02019471</name>
</gene>
<accession>A0ABQ7CSX2</accession>
<keyword evidence="3" id="KW-1185">Reference proteome</keyword>
<evidence type="ECO:0000313" key="2">
    <source>
        <dbReference type="EMBL" id="KAF3562394.1"/>
    </source>
</evidence>
<feature type="region of interest" description="Disordered" evidence="1">
    <location>
        <begin position="65"/>
        <end position="84"/>
    </location>
</feature>